<gene>
    <name evidence="8" type="ORF">CYMTET_17743</name>
</gene>
<keyword evidence="2" id="KW-0805">Transcription regulation</keyword>
<dbReference type="GO" id="GO:0005634">
    <property type="term" value="C:nucleus"/>
    <property type="evidence" value="ECO:0007669"/>
    <property type="project" value="UniProtKB-SubCell"/>
</dbReference>
<protein>
    <recommendedName>
        <fullName evidence="7">AP2/ERF domain-containing protein</fullName>
    </recommendedName>
</protein>
<evidence type="ECO:0000256" key="4">
    <source>
        <dbReference type="ARBA" id="ARBA00023163"/>
    </source>
</evidence>
<dbReference type="GO" id="GO:0003700">
    <property type="term" value="F:DNA-binding transcription factor activity"/>
    <property type="evidence" value="ECO:0007669"/>
    <property type="project" value="InterPro"/>
</dbReference>
<evidence type="ECO:0000259" key="7">
    <source>
        <dbReference type="PROSITE" id="PS51032"/>
    </source>
</evidence>
<dbReference type="AlphaFoldDB" id="A0AAE0G9H9"/>
<dbReference type="Proteomes" id="UP001190700">
    <property type="component" value="Unassembled WGS sequence"/>
</dbReference>
<keyword evidence="5" id="KW-0539">Nucleus</keyword>
<dbReference type="PROSITE" id="PS51032">
    <property type="entry name" value="AP2_ERF"/>
    <property type="match status" value="1"/>
</dbReference>
<feature type="non-terminal residue" evidence="8">
    <location>
        <position position="1"/>
    </location>
</feature>
<evidence type="ECO:0000313" key="8">
    <source>
        <dbReference type="EMBL" id="KAK3274057.1"/>
    </source>
</evidence>
<keyword evidence="3" id="KW-0238">DNA-binding</keyword>
<evidence type="ECO:0000256" key="6">
    <source>
        <dbReference type="SAM" id="MobiDB-lite"/>
    </source>
</evidence>
<dbReference type="InterPro" id="IPR001471">
    <property type="entry name" value="AP2/ERF_dom"/>
</dbReference>
<evidence type="ECO:0000256" key="2">
    <source>
        <dbReference type="ARBA" id="ARBA00023015"/>
    </source>
</evidence>
<sequence length="225" mass="25010">DPTVGMEEEASQRLGAKEREGWLECEEENFAVAAGAYHNNLHQIARCLRTKPRNKVVGYYYNVWKTQVTCDARRYHQQHDGTAAGQAGPASDTQETDLEEEQKQRLQAAMTEGVALMQDVARGFGGMIEWPRISRSAIGRLPGTPSQPCPRGVTWRKGHCRASFSNWETGCAEPLGAYDTSDEAARAYDDAALKVFGSRAVADPFVEELDDQRAEHASYTTKVLR</sequence>
<evidence type="ECO:0000313" key="9">
    <source>
        <dbReference type="Proteomes" id="UP001190700"/>
    </source>
</evidence>
<accession>A0AAE0G9H9</accession>
<organism evidence="8 9">
    <name type="scientific">Cymbomonas tetramitiformis</name>
    <dbReference type="NCBI Taxonomy" id="36881"/>
    <lineage>
        <taxon>Eukaryota</taxon>
        <taxon>Viridiplantae</taxon>
        <taxon>Chlorophyta</taxon>
        <taxon>Pyramimonadophyceae</taxon>
        <taxon>Pyramimonadales</taxon>
        <taxon>Pyramimonadaceae</taxon>
        <taxon>Cymbomonas</taxon>
    </lineage>
</organism>
<proteinExistence type="predicted"/>
<feature type="region of interest" description="Disordered" evidence="6">
    <location>
        <begin position="79"/>
        <end position="103"/>
    </location>
</feature>
<dbReference type="SUPFAM" id="SSF54171">
    <property type="entry name" value="DNA-binding domain"/>
    <property type="match status" value="1"/>
</dbReference>
<keyword evidence="9" id="KW-1185">Reference proteome</keyword>
<name>A0AAE0G9H9_9CHLO</name>
<dbReference type="Gene3D" id="3.30.730.10">
    <property type="entry name" value="AP2/ERF domain"/>
    <property type="match status" value="1"/>
</dbReference>
<comment type="caution">
    <text evidence="8">The sequence shown here is derived from an EMBL/GenBank/DDBJ whole genome shotgun (WGS) entry which is preliminary data.</text>
</comment>
<dbReference type="EMBL" id="LGRX02007975">
    <property type="protein sequence ID" value="KAK3274057.1"/>
    <property type="molecule type" value="Genomic_DNA"/>
</dbReference>
<reference evidence="8 9" key="1">
    <citation type="journal article" date="2015" name="Genome Biol. Evol.">
        <title>Comparative Genomics of a Bacterivorous Green Alga Reveals Evolutionary Causalities and Consequences of Phago-Mixotrophic Mode of Nutrition.</title>
        <authorList>
            <person name="Burns J.A."/>
            <person name="Paasch A."/>
            <person name="Narechania A."/>
            <person name="Kim E."/>
        </authorList>
    </citation>
    <scope>NUCLEOTIDE SEQUENCE [LARGE SCALE GENOMIC DNA]</scope>
    <source>
        <strain evidence="8 9">PLY_AMNH</strain>
    </source>
</reference>
<evidence type="ECO:0000256" key="5">
    <source>
        <dbReference type="ARBA" id="ARBA00023242"/>
    </source>
</evidence>
<comment type="subcellular location">
    <subcellularLocation>
        <location evidence="1">Nucleus</location>
    </subcellularLocation>
</comment>
<dbReference type="GO" id="GO:0003677">
    <property type="term" value="F:DNA binding"/>
    <property type="evidence" value="ECO:0007669"/>
    <property type="project" value="UniProtKB-KW"/>
</dbReference>
<dbReference type="SMART" id="SM00380">
    <property type="entry name" value="AP2"/>
    <property type="match status" value="1"/>
</dbReference>
<dbReference type="InterPro" id="IPR016177">
    <property type="entry name" value="DNA-bd_dom_sf"/>
</dbReference>
<dbReference type="Gene3D" id="1.10.10.60">
    <property type="entry name" value="Homeodomain-like"/>
    <property type="match status" value="1"/>
</dbReference>
<feature type="domain" description="AP2/ERF" evidence="7">
    <location>
        <begin position="149"/>
        <end position="206"/>
    </location>
</feature>
<keyword evidence="4" id="KW-0804">Transcription</keyword>
<dbReference type="InterPro" id="IPR036955">
    <property type="entry name" value="AP2/ERF_dom_sf"/>
</dbReference>
<evidence type="ECO:0000256" key="3">
    <source>
        <dbReference type="ARBA" id="ARBA00023125"/>
    </source>
</evidence>
<evidence type="ECO:0000256" key="1">
    <source>
        <dbReference type="ARBA" id="ARBA00004123"/>
    </source>
</evidence>